<proteinExistence type="predicted"/>
<sequence>MFEFAILAWKIDYSFTSNPGRFARGPYEEYQHLEVITRLVRPVRHAGKTVTVVLLGKRGTDAILNAPERSADTAPHVGTLTMRGEHRQYLGALPATAVWGLVAALGADKVRAITMNGTALSRGSASIHWISFTDALEPDEDPA</sequence>
<evidence type="ECO:0000313" key="1">
    <source>
        <dbReference type="EMBL" id="AIB12913.1"/>
    </source>
</evidence>
<dbReference type="Proteomes" id="UP000027186">
    <property type="component" value="Chromosome"/>
</dbReference>
<gene>
    <name evidence="1" type="ORF">ABAZ39_13130</name>
</gene>
<reference evidence="1 2" key="1">
    <citation type="journal article" date="2014" name="Genome Announc.">
        <title>Complete Genome Sequence of the Model Rhizosphere Strain Azospirillum brasilense Az39, Successfully Applied in Agriculture.</title>
        <authorList>
            <person name="Rivera D."/>
            <person name="Revale S."/>
            <person name="Molina R."/>
            <person name="Gualpa J."/>
            <person name="Puente M."/>
            <person name="Maroniche G."/>
            <person name="Paris G."/>
            <person name="Baker D."/>
            <person name="Clavijo B."/>
            <person name="McLay K."/>
            <person name="Spaepen S."/>
            <person name="Perticari A."/>
            <person name="Vazquez M."/>
            <person name="Wisniewski-Dye F."/>
            <person name="Watkins C."/>
            <person name="Martinez-Abarca F."/>
            <person name="Vanderleyden J."/>
            <person name="Cassan F."/>
        </authorList>
    </citation>
    <scope>NUCLEOTIDE SEQUENCE [LARGE SCALE GENOMIC DNA]</scope>
    <source>
        <strain evidence="1 2">Az39</strain>
    </source>
</reference>
<evidence type="ECO:0000313" key="2">
    <source>
        <dbReference type="Proteomes" id="UP000027186"/>
    </source>
</evidence>
<name>A0A060DP95_9PROT</name>
<dbReference type="AlphaFoldDB" id="A0A060DP95"/>
<dbReference type="EMBL" id="CP007793">
    <property type="protein sequence ID" value="AIB12913.1"/>
    <property type="molecule type" value="Genomic_DNA"/>
</dbReference>
<organism evidence="1 2">
    <name type="scientific">Azospirillum argentinense</name>
    <dbReference type="NCBI Taxonomy" id="2970906"/>
    <lineage>
        <taxon>Bacteria</taxon>
        <taxon>Pseudomonadati</taxon>
        <taxon>Pseudomonadota</taxon>
        <taxon>Alphaproteobacteria</taxon>
        <taxon>Rhodospirillales</taxon>
        <taxon>Azospirillaceae</taxon>
        <taxon>Azospirillum</taxon>
    </lineage>
</organism>
<accession>A0A060DP95</accession>
<dbReference type="KEGG" id="abq:ABAZ39_13130"/>
<protein>
    <submittedName>
        <fullName evidence="1">Uncharacterized protein</fullName>
    </submittedName>
</protein>